<comment type="caution">
    <text evidence="2">The sequence shown here is derived from an EMBL/GenBank/DDBJ whole genome shotgun (WGS) entry which is preliminary data.</text>
</comment>
<dbReference type="Proteomes" id="UP000275456">
    <property type="component" value="Unassembled WGS sequence"/>
</dbReference>
<keyword evidence="1" id="KW-0812">Transmembrane</keyword>
<dbReference type="AlphaFoldDB" id="A0A3N2AR90"/>
<evidence type="ECO:0000313" key="2">
    <source>
        <dbReference type="EMBL" id="ROR65563.1"/>
    </source>
</evidence>
<keyword evidence="1" id="KW-1133">Transmembrane helix</keyword>
<organism evidence="2 3">
    <name type="scientific">Agrococcus jenensis</name>
    <dbReference type="NCBI Taxonomy" id="46353"/>
    <lineage>
        <taxon>Bacteria</taxon>
        <taxon>Bacillati</taxon>
        <taxon>Actinomycetota</taxon>
        <taxon>Actinomycetes</taxon>
        <taxon>Micrococcales</taxon>
        <taxon>Microbacteriaceae</taxon>
        <taxon>Agrococcus</taxon>
    </lineage>
</organism>
<proteinExistence type="predicted"/>
<sequence>MGFDLGALATAIVSVLAVGLLLGAGIPVVYALAIRSLESHRPGSTAVAGLLLTLCALLAIAGIVVIVFGKQLFGI</sequence>
<dbReference type="RefSeq" id="WP_123696640.1">
    <property type="nucleotide sequence ID" value="NZ_RKHJ01000001.1"/>
</dbReference>
<reference evidence="2 3" key="1">
    <citation type="submission" date="2018-11" db="EMBL/GenBank/DDBJ databases">
        <title>Sequencing the genomes of 1000 actinobacteria strains.</title>
        <authorList>
            <person name="Klenk H.-P."/>
        </authorList>
    </citation>
    <scope>NUCLEOTIDE SEQUENCE [LARGE SCALE GENOMIC DNA]</scope>
    <source>
        <strain evidence="2 3">DSM 9580</strain>
    </source>
</reference>
<evidence type="ECO:0000256" key="1">
    <source>
        <dbReference type="SAM" id="Phobius"/>
    </source>
</evidence>
<name>A0A3N2AR90_9MICO</name>
<feature type="transmembrane region" description="Helical" evidence="1">
    <location>
        <begin position="47"/>
        <end position="69"/>
    </location>
</feature>
<gene>
    <name evidence="2" type="ORF">EDD26_0929</name>
</gene>
<protein>
    <submittedName>
        <fullName evidence="2">Uncharacterized protein</fullName>
    </submittedName>
</protein>
<keyword evidence="1" id="KW-0472">Membrane</keyword>
<dbReference type="EMBL" id="RKHJ01000001">
    <property type="protein sequence ID" value="ROR65563.1"/>
    <property type="molecule type" value="Genomic_DNA"/>
</dbReference>
<accession>A0A3N2AR90</accession>
<evidence type="ECO:0000313" key="3">
    <source>
        <dbReference type="Proteomes" id="UP000275456"/>
    </source>
</evidence>
<keyword evidence="3" id="KW-1185">Reference proteome</keyword>